<dbReference type="GO" id="GO:0008270">
    <property type="term" value="F:zinc ion binding"/>
    <property type="evidence" value="ECO:0007669"/>
    <property type="project" value="UniProtKB-KW"/>
</dbReference>
<dbReference type="PROSITE" id="PS00028">
    <property type="entry name" value="ZINC_FINGER_C2H2_1"/>
    <property type="match status" value="1"/>
</dbReference>
<protein>
    <submittedName>
        <fullName evidence="4">C2H2-type domain-containing protein</fullName>
    </submittedName>
</protein>
<keyword evidence="1" id="KW-0862">Zinc</keyword>
<dbReference type="PROSITE" id="PS50157">
    <property type="entry name" value="ZINC_FINGER_C2H2_2"/>
    <property type="match status" value="1"/>
</dbReference>
<evidence type="ECO:0000313" key="4">
    <source>
        <dbReference type="WBParaSite" id="HPBE_0000374901-mRNA-1"/>
    </source>
</evidence>
<sequence length="162" mass="18505">LNCPLKDCSSVFSSVTTLRKHINHTHPEQFPNASDNCATRFASAAKMAFHNEVHEAHSCDVTCCYLCGVADPWSRETSCGLRISHELVHAMKRFVVCKTCMQPMGHDPTGMNLIDHFMRNHMLNQPRRARHCKICRQNVFESAIAEHVLEQHRVRALEREPV</sequence>
<evidence type="ECO:0000313" key="3">
    <source>
        <dbReference type="Proteomes" id="UP000050761"/>
    </source>
</evidence>
<dbReference type="Proteomes" id="UP000050761">
    <property type="component" value="Unassembled WGS sequence"/>
</dbReference>
<keyword evidence="1" id="KW-0863">Zinc-finger</keyword>
<name>A0A183FC57_HELPZ</name>
<reference evidence="4" key="1">
    <citation type="submission" date="2019-09" db="UniProtKB">
        <authorList>
            <consortium name="WormBaseParasite"/>
        </authorList>
    </citation>
    <scope>IDENTIFICATION</scope>
</reference>
<dbReference type="InterPro" id="IPR013087">
    <property type="entry name" value="Znf_C2H2_type"/>
</dbReference>
<evidence type="ECO:0000259" key="2">
    <source>
        <dbReference type="PROSITE" id="PS50157"/>
    </source>
</evidence>
<dbReference type="AlphaFoldDB" id="A0A183FC57"/>
<dbReference type="WBParaSite" id="HPBE_0000374901-mRNA-1">
    <property type="protein sequence ID" value="HPBE_0000374901-mRNA-1"/>
    <property type="gene ID" value="HPBE_0000374901"/>
</dbReference>
<accession>A0A183FC57</accession>
<organism evidence="3 4">
    <name type="scientific">Heligmosomoides polygyrus</name>
    <name type="common">Parasitic roundworm</name>
    <dbReference type="NCBI Taxonomy" id="6339"/>
    <lineage>
        <taxon>Eukaryota</taxon>
        <taxon>Metazoa</taxon>
        <taxon>Ecdysozoa</taxon>
        <taxon>Nematoda</taxon>
        <taxon>Chromadorea</taxon>
        <taxon>Rhabditida</taxon>
        <taxon>Rhabditina</taxon>
        <taxon>Rhabditomorpha</taxon>
        <taxon>Strongyloidea</taxon>
        <taxon>Heligmosomidae</taxon>
        <taxon>Heligmosomoides</taxon>
    </lineage>
</organism>
<keyword evidence="1" id="KW-0479">Metal-binding</keyword>
<proteinExistence type="predicted"/>
<keyword evidence="3" id="KW-1185">Reference proteome</keyword>
<evidence type="ECO:0000256" key="1">
    <source>
        <dbReference type="PROSITE-ProRule" id="PRU00042"/>
    </source>
</evidence>
<dbReference type="Gene3D" id="3.30.160.60">
    <property type="entry name" value="Classic Zinc Finger"/>
    <property type="match status" value="1"/>
</dbReference>
<feature type="domain" description="C2H2-type" evidence="2">
    <location>
        <begin position="1"/>
        <end position="31"/>
    </location>
</feature>